<dbReference type="PROSITE" id="PS51865">
    <property type="entry name" value="PDZ_GRASP"/>
    <property type="match status" value="2"/>
</dbReference>
<gene>
    <name evidence="8" type="ORF">INT45_004372</name>
</gene>
<evidence type="ECO:0000313" key="9">
    <source>
        <dbReference type="Proteomes" id="UP000646827"/>
    </source>
</evidence>
<dbReference type="GO" id="GO:0000139">
    <property type="term" value="C:Golgi membrane"/>
    <property type="evidence" value="ECO:0007669"/>
    <property type="project" value="UniProtKB-SubCell"/>
</dbReference>
<dbReference type="InterPro" id="IPR007583">
    <property type="entry name" value="GRASP55_65"/>
</dbReference>
<comment type="subcellular location">
    <subcellularLocation>
        <location evidence="1">Golgi apparatus membrane</location>
    </subcellularLocation>
</comment>
<reference evidence="8 9" key="1">
    <citation type="submission" date="2020-12" db="EMBL/GenBank/DDBJ databases">
        <title>Metabolic potential, ecology and presence of endohyphal bacteria is reflected in genomic diversity of Mucoromycotina.</title>
        <authorList>
            <person name="Muszewska A."/>
            <person name="Okrasinska A."/>
            <person name="Steczkiewicz K."/>
            <person name="Drgas O."/>
            <person name="Orlowska M."/>
            <person name="Perlinska-Lenart U."/>
            <person name="Aleksandrzak-Piekarczyk T."/>
            <person name="Szatraj K."/>
            <person name="Zielenkiewicz U."/>
            <person name="Pilsyk S."/>
            <person name="Malc E."/>
            <person name="Mieczkowski P."/>
            <person name="Kruszewska J.S."/>
            <person name="Biernat P."/>
            <person name="Pawlowska J."/>
        </authorList>
    </citation>
    <scope>NUCLEOTIDE SEQUENCE [LARGE SCALE GENOMIC DNA]</scope>
    <source>
        <strain evidence="8 9">CBS 142.35</strain>
    </source>
</reference>
<dbReference type="Proteomes" id="UP000646827">
    <property type="component" value="Unassembled WGS sequence"/>
</dbReference>
<protein>
    <recommendedName>
        <fullName evidence="7">PDZ GRASP-type domain-containing protein</fullName>
    </recommendedName>
</protein>
<feature type="compositionally biased region" description="Basic and acidic residues" evidence="6">
    <location>
        <begin position="264"/>
        <end position="303"/>
    </location>
</feature>
<feature type="region of interest" description="Disordered" evidence="6">
    <location>
        <begin position="210"/>
        <end position="303"/>
    </location>
</feature>
<dbReference type="Pfam" id="PF04495">
    <property type="entry name" value="GRASP55_65"/>
    <property type="match status" value="2"/>
</dbReference>
<feature type="binding site" evidence="5">
    <location>
        <position position="106"/>
    </location>
    <ligand>
        <name>Zn(2+)</name>
        <dbReference type="ChEBI" id="CHEBI:29105"/>
    </ligand>
</feature>
<dbReference type="SUPFAM" id="SSF50156">
    <property type="entry name" value="PDZ domain-like"/>
    <property type="match status" value="2"/>
</dbReference>
<evidence type="ECO:0000256" key="3">
    <source>
        <dbReference type="ARBA" id="ARBA00023034"/>
    </source>
</evidence>
<keyword evidence="9" id="KW-1185">Reference proteome</keyword>
<feature type="binding site" evidence="5">
    <location>
        <position position="15"/>
    </location>
    <ligand>
        <name>Zn(2+)</name>
        <dbReference type="ChEBI" id="CHEBI:29105"/>
    </ligand>
</feature>
<dbReference type="OrthoDB" id="3318at2759"/>
<dbReference type="GO" id="GO:0007030">
    <property type="term" value="P:Golgi organization"/>
    <property type="evidence" value="ECO:0007669"/>
    <property type="project" value="TreeGrafter"/>
</dbReference>
<keyword evidence="4" id="KW-0472">Membrane</keyword>
<dbReference type="AlphaFoldDB" id="A0A8H7VMN0"/>
<comment type="caution">
    <text evidence="8">The sequence shown here is derived from an EMBL/GenBank/DDBJ whole genome shotgun (WGS) entry which is preliminary data.</text>
</comment>
<feature type="domain" description="PDZ GRASP-type" evidence="7">
    <location>
        <begin position="114"/>
        <end position="203"/>
    </location>
</feature>
<accession>A0A8H7VMN0</accession>
<dbReference type="FunFam" id="2.30.42.10:FF:000026">
    <property type="entry name" value="Golgi reassembly stacking protein 2"/>
    <property type="match status" value="1"/>
</dbReference>
<dbReference type="InterPro" id="IPR036034">
    <property type="entry name" value="PDZ_sf"/>
</dbReference>
<evidence type="ECO:0000256" key="6">
    <source>
        <dbReference type="SAM" id="MobiDB-lite"/>
    </source>
</evidence>
<dbReference type="PANTHER" id="PTHR12893">
    <property type="entry name" value="GOLGI REASSEMBLY STACKING PROTEIN GRASP"/>
    <property type="match status" value="1"/>
</dbReference>
<dbReference type="Gene3D" id="2.30.42.10">
    <property type="match status" value="2"/>
</dbReference>
<keyword evidence="2" id="KW-0677">Repeat</keyword>
<keyword evidence="5" id="KW-0479">Metal-binding</keyword>
<evidence type="ECO:0000256" key="5">
    <source>
        <dbReference type="PIRSR" id="PIRSR607583-1"/>
    </source>
</evidence>
<keyword evidence="3" id="KW-0333">Golgi apparatus</keyword>
<dbReference type="EMBL" id="JAEPRB010000041">
    <property type="protein sequence ID" value="KAG2224527.1"/>
    <property type="molecule type" value="Genomic_DNA"/>
</dbReference>
<dbReference type="GO" id="GO:0046872">
    <property type="term" value="F:metal ion binding"/>
    <property type="evidence" value="ECO:0007669"/>
    <property type="project" value="UniProtKB-KW"/>
</dbReference>
<evidence type="ECO:0000256" key="1">
    <source>
        <dbReference type="ARBA" id="ARBA00004394"/>
    </source>
</evidence>
<organism evidence="8 9">
    <name type="scientific">Circinella minor</name>
    <dbReference type="NCBI Taxonomy" id="1195481"/>
    <lineage>
        <taxon>Eukaryota</taxon>
        <taxon>Fungi</taxon>
        <taxon>Fungi incertae sedis</taxon>
        <taxon>Mucoromycota</taxon>
        <taxon>Mucoromycotina</taxon>
        <taxon>Mucoromycetes</taxon>
        <taxon>Mucorales</taxon>
        <taxon>Lichtheimiaceae</taxon>
        <taxon>Circinella</taxon>
    </lineage>
</organism>
<evidence type="ECO:0000256" key="2">
    <source>
        <dbReference type="ARBA" id="ARBA00022737"/>
    </source>
</evidence>
<evidence type="ECO:0000256" key="4">
    <source>
        <dbReference type="ARBA" id="ARBA00023136"/>
    </source>
</evidence>
<feature type="domain" description="PDZ GRASP-type" evidence="7">
    <location>
        <begin position="12"/>
        <end position="108"/>
    </location>
</feature>
<evidence type="ECO:0000313" key="8">
    <source>
        <dbReference type="EMBL" id="KAG2224527.1"/>
    </source>
</evidence>
<dbReference type="PANTHER" id="PTHR12893:SF0">
    <property type="entry name" value="GRASP65"/>
    <property type="match status" value="1"/>
</dbReference>
<proteinExistence type="predicted"/>
<name>A0A8H7VMN0_9FUNG</name>
<keyword evidence="5" id="KW-0862">Zinc</keyword>
<dbReference type="InterPro" id="IPR024958">
    <property type="entry name" value="GRASP_PDZ"/>
</dbReference>
<sequence>MGGAQSSEQEQHGFHVLKVKENSPAYHAGIDQFFDYIIGINGVRVDNGDSQTLLKILQESEEKPIPLEIYSSKDQSAREVMLTPSREWCKDIPGENSLIGCSIRYCSYERAGEHVWHVLEVAPNSPAEMAGIIPHTDYIIGSPHTVLNSEDSFYDLVEDHIGKPLRLYLYNTEWDSCREAIIVPNQDWGGQGSLGCDVGYGLLHRIPRKMSGSARPSEDNYHHNQKQQLGSSPPQHHIYSDVIFSSTEIDEPPPPPPSSLSNVKKTEEEEGKGKEKEQAETENNERTELVKPVEEENHVPEQQ</sequence>
<evidence type="ECO:0000259" key="7">
    <source>
        <dbReference type="PROSITE" id="PS51865"/>
    </source>
</evidence>